<name>A0A1Q9EK70_SYMMI</name>
<proteinExistence type="predicted"/>
<evidence type="ECO:0000313" key="2">
    <source>
        <dbReference type="Proteomes" id="UP000186817"/>
    </source>
</evidence>
<reference evidence="1 2" key="1">
    <citation type="submission" date="2016-02" db="EMBL/GenBank/DDBJ databases">
        <title>Genome analysis of coral dinoflagellate symbionts highlights evolutionary adaptations to a symbiotic lifestyle.</title>
        <authorList>
            <person name="Aranda M."/>
            <person name="Li Y."/>
            <person name="Liew Y.J."/>
            <person name="Baumgarten S."/>
            <person name="Simakov O."/>
            <person name="Wilson M."/>
            <person name="Piel J."/>
            <person name="Ashoor H."/>
            <person name="Bougouffa S."/>
            <person name="Bajic V.B."/>
            <person name="Ryu T."/>
            <person name="Ravasi T."/>
            <person name="Bayer T."/>
            <person name="Micklem G."/>
            <person name="Kim H."/>
            <person name="Bhak J."/>
            <person name="Lajeunesse T.C."/>
            <person name="Voolstra C.R."/>
        </authorList>
    </citation>
    <scope>NUCLEOTIDE SEQUENCE [LARGE SCALE GENOMIC DNA]</scope>
    <source>
        <strain evidence="1 2">CCMP2467</strain>
    </source>
</reference>
<dbReference type="EMBL" id="LSRX01000130">
    <property type="protein sequence ID" value="OLQ07846.1"/>
    <property type="molecule type" value="Genomic_DNA"/>
</dbReference>
<dbReference type="AlphaFoldDB" id="A0A1Q9EK70"/>
<gene>
    <name evidence="1" type="ORF">AK812_SmicGene8658</name>
</gene>
<organism evidence="1 2">
    <name type="scientific">Symbiodinium microadriaticum</name>
    <name type="common">Dinoflagellate</name>
    <name type="synonym">Zooxanthella microadriatica</name>
    <dbReference type="NCBI Taxonomy" id="2951"/>
    <lineage>
        <taxon>Eukaryota</taxon>
        <taxon>Sar</taxon>
        <taxon>Alveolata</taxon>
        <taxon>Dinophyceae</taxon>
        <taxon>Suessiales</taxon>
        <taxon>Symbiodiniaceae</taxon>
        <taxon>Symbiodinium</taxon>
    </lineage>
</organism>
<sequence length="160" mass="17676">MKWTSARPSGAAAEGLASPIRRHLTAADAIASRAYARMNLLPQQVMQKMMSPGGTGPHRDEMCVTARKILNPFSLAYVCWLCFPGERPTPAPLKASELEKQRQAKEDLMKLQVDPKQKPYTSGLQEQVALSMVMTMTTPVVMMMRLWVSAGASAFQRPLV</sequence>
<protein>
    <submittedName>
        <fullName evidence="1">Uncharacterized protein</fullName>
    </submittedName>
</protein>
<dbReference type="Proteomes" id="UP000186817">
    <property type="component" value="Unassembled WGS sequence"/>
</dbReference>
<comment type="caution">
    <text evidence="1">The sequence shown here is derived from an EMBL/GenBank/DDBJ whole genome shotgun (WGS) entry which is preliminary data.</text>
</comment>
<accession>A0A1Q9EK70</accession>
<evidence type="ECO:0000313" key="1">
    <source>
        <dbReference type="EMBL" id="OLQ07846.1"/>
    </source>
</evidence>
<keyword evidence="2" id="KW-1185">Reference proteome</keyword>